<reference evidence="2" key="1">
    <citation type="submission" date="2019-08" db="EMBL/GenBank/DDBJ databases">
        <authorList>
            <person name="Kucharzyk K."/>
            <person name="Murdoch R.W."/>
            <person name="Higgins S."/>
            <person name="Loffler F."/>
        </authorList>
    </citation>
    <scope>NUCLEOTIDE SEQUENCE</scope>
</reference>
<sequence>MDLQQLSDGECHEHPAQPFEGTLVTDHGRPFVAFVKMADDRDKE</sequence>
<dbReference type="EMBL" id="VSSQ01032162">
    <property type="protein sequence ID" value="MPM83344.1"/>
    <property type="molecule type" value="Genomic_DNA"/>
</dbReference>
<dbReference type="AlphaFoldDB" id="A0A645D232"/>
<comment type="caution">
    <text evidence="2">The sequence shown here is derived from an EMBL/GenBank/DDBJ whole genome shotgun (WGS) entry which is preliminary data.</text>
</comment>
<protein>
    <submittedName>
        <fullName evidence="2">Uncharacterized protein</fullName>
    </submittedName>
</protein>
<proteinExistence type="predicted"/>
<gene>
    <name evidence="2" type="ORF">SDC9_130408</name>
</gene>
<name>A0A645D232_9ZZZZ</name>
<organism evidence="2">
    <name type="scientific">bioreactor metagenome</name>
    <dbReference type="NCBI Taxonomy" id="1076179"/>
    <lineage>
        <taxon>unclassified sequences</taxon>
        <taxon>metagenomes</taxon>
        <taxon>ecological metagenomes</taxon>
    </lineage>
</organism>
<evidence type="ECO:0000256" key="1">
    <source>
        <dbReference type="SAM" id="MobiDB-lite"/>
    </source>
</evidence>
<evidence type="ECO:0000313" key="2">
    <source>
        <dbReference type="EMBL" id="MPM83344.1"/>
    </source>
</evidence>
<feature type="region of interest" description="Disordered" evidence="1">
    <location>
        <begin position="1"/>
        <end position="24"/>
    </location>
</feature>
<accession>A0A645D232</accession>